<organism evidence="1 2">
    <name type="scientific">Laccaria amethystina LaAM-08-1</name>
    <dbReference type="NCBI Taxonomy" id="1095629"/>
    <lineage>
        <taxon>Eukaryota</taxon>
        <taxon>Fungi</taxon>
        <taxon>Dikarya</taxon>
        <taxon>Basidiomycota</taxon>
        <taxon>Agaricomycotina</taxon>
        <taxon>Agaricomycetes</taxon>
        <taxon>Agaricomycetidae</taxon>
        <taxon>Agaricales</taxon>
        <taxon>Agaricineae</taxon>
        <taxon>Hydnangiaceae</taxon>
        <taxon>Laccaria</taxon>
    </lineage>
</organism>
<name>A0A0C9X6E3_9AGAR</name>
<dbReference type="SUPFAM" id="SSF52047">
    <property type="entry name" value="RNI-like"/>
    <property type="match status" value="1"/>
</dbReference>
<dbReference type="EMBL" id="KN838622">
    <property type="protein sequence ID" value="KIK00606.1"/>
    <property type="molecule type" value="Genomic_DNA"/>
</dbReference>
<dbReference type="Proteomes" id="UP000054477">
    <property type="component" value="Unassembled WGS sequence"/>
</dbReference>
<keyword evidence="2" id="KW-1185">Reference proteome</keyword>
<evidence type="ECO:0000313" key="2">
    <source>
        <dbReference type="Proteomes" id="UP000054477"/>
    </source>
</evidence>
<dbReference type="HOGENOM" id="CLU_024210_0_0_1"/>
<accession>A0A0C9X6E3</accession>
<reference evidence="2" key="2">
    <citation type="submission" date="2015-01" db="EMBL/GenBank/DDBJ databases">
        <title>Evolutionary Origins and Diversification of the Mycorrhizal Mutualists.</title>
        <authorList>
            <consortium name="DOE Joint Genome Institute"/>
            <consortium name="Mycorrhizal Genomics Consortium"/>
            <person name="Kohler A."/>
            <person name="Kuo A."/>
            <person name="Nagy L.G."/>
            <person name="Floudas D."/>
            <person name="Copeland A."/>
            <person name="Barry K.W."/>
            <person name="Cichocki N."/>
            <person name="Veneault-Fourrey C."/>
            <person name="LaButti K."/>
            <person name="Lindquist E.A."/>
            <person name="Lipzen A."/>
            <person name="Lundell T."/>
            <person name="Morin E."/>
            <person name="Murat C."/>
            <person name="Riley R."/>
            <person name="Ohm R."/>
            <person name="Sun H."/>
            <person name="Tunlid A."/>
            <person name="Henrissat B."/>
            <person name="Grigoriev I.V."/>
            <person name="Hibbett D.S."/>
            <person name="Martin F."/>
        </authorList>
    </citation>
    <scope>NUCLEOTIDE SEQUENCE [LARGE SCALE GENOMIC DNA]</scope>
    <source>
        <strain evidence="2">LaAM-08-1</strain>
    </source>
</reference>
<gene>
    <name evidence="1" type="ORF">K443DRAFT_100030</name>
</gene>
<sequence>MSTLDSLAPELIQQIATELGNNVTELRLVCKRMSSVLESHILRSIVIDITRPRLDVGISQLTTLATQGNHAATATHHLHIRNLCPLKDPSDHSPTWVFVPRTDKLEWPTPYPPEVKIAEEKMQAMLQVAIATLSNLQSLKWNIGRYDSKWTPTAVMNAVKTLPLLESLELIVGSFNTADLQLQSLRNLQSIKVSAPNNDYFMNIIEPLSFLIARSPNLHTLHVGPTYRPSPSLHHLLRSCPPNLVLPLKHLGLQGIALKLDSITLPHLHRLTSLTLHNYTTPEPDPEEMYVGEPESWHPDEIWAILKTTDVRLIGINVNHITTTLLDYISSYSGLKKLRLAPMNFETQEESNLAADQFYNLCLGKHTSSLEELMVIARHEGGWCLGDQALVLISLCKKLKILEGSLVSEALDDAVNSLIDVTTQLPRLEKLIIHPANLGCLRWTLSRKLVLSHFQDVRTQLSRCIREYEATEFSKPVPLILVYSRKFMMAPSECAGGALRYQCDSDEPDDSDCYSKYFQMFISME</sequence>
<dbReference type="STRING" id="1095629.A0A0C9X6E3"/>
<evidence type="ECO:0000313" key="1">
    <source>
        <dbReference type="EMBL" id="KIK00606.1"/>
    </source>
</evidence>
<protein>
    <recommendedName>
        <fullName evidence="3">F-box domain-containing protein</fullName>
    </recommendedName>
</protein>
<proteinExistence type="predicted"/>
<evidence type="ECO:0008006" key="3">
    <source>
        <dbReference type="Google" id="ProtNLM"/>
    </source>
</evidence>
<dbReference type="AlphaFoldDB" id="A0A0C9X6E3"/>
<dbReference type="OrthoDB" id="3541472at2759"/>
<reference evidence="1 2" key="1">
    <citation type="submission" date="2014-04" db="EMBL/GenBank/DDBJ databases">
        <authorList>
            <consortium name="DOE Joint Genome Institute"/>
            <person name="Kuo A."/>
            <person name="Kohler A."/>
            <person name="Nagy L.G."/>
            <person name="Floudas D."/>
            <person name="Copeland A."/>
            <person name="Barry K.W."/>
            <person name="Cichocki N."/>
            <person name="Veneault-Fourrey C."/>
            <person name="LaButti K."/>
            <person name="Lindquist E.A."/>
            <person name="Lipzen A."/>
            <person name="Lundell T."/>
            <person name="Morin E."/>
            <person name="Murat C."/>
            <person name="Sun H."/>
            <person name="Tunlid A."/>
            <person name="Henrissat B."/>
            <person name="Grigoriev I.V."/>
            <person name="Hibbett D.S."/>
            <person name="Martin F."/>
            <person name="Nordberg H.P."/>
            <person name="Cantor M.N."/>
            <person name="Hua S.X."/>
        </authorList>
    </citation>
    <scope>NUCLEOTIDE SEQUENCE [LARGE SCALE GENOMIC DNA]</scope>
    <source>
        <strain evidence="1 2">LaAM-08-1</strain>
    </source>
</reference>